<evidence type="ECO:0000313" key="1">
    <source>
        <dbReference type="EMBL" id="KAH3851459.1"/>
    </source>
</evidence>
<comment type="caution">
    <text evidence="1">The sequence shown here is derived from an EMBL/GenBank/DDBJ whole genome shotgun (WGS) entry which is preliminary data.</text>
</comment>
<dbReference type="AlphaFoldDB" id="A0A9D4R1H1"/>
<dbReference type="Proteomes" id="UP000828390">
    <property type="component" value="Unassembled WGS sequence"/>
</dbReference>
<proteinExistence type="predicted"/>
<organism evidence="1 2">
    <name type="scientific">Dreissena polymorpha</name>
    <name type="common">Zebra mussel</name>
    <name type="synonym">Mytilus polymorpha</name>
    <dbReference type="NCBI Taxonomy" id="45954"/>
    <lineage>
        <taxon>Eukaryota</taxon>
        <taxon>Metazoa</taxon>
        <taxon>Spiralia</taxon>
        <taxon>Lophotrochozoa</taxon>
        <taxon>Mollusca</taxon>
        <taxon>Bivalvia</taxon>
        <taxon>Autobranchia</taxon>
        <taxon>Heteroconchia</taxon>
        <taxon>Euheterodonta</taxon>
        <taxon>Imparidentia</taxon>
        <taxon>Neoheterodontei</taxon>
        <taxon>Myida</taxon>
        <taxon>Dreissenoidea</taxon>
        <taxon>Dreissenidae</taxon>
        <taxon>Dreissena</taxon>
    </lineage>
</organism>
<gene>
    <name evidence="1" type="ORF">DPMN_093941</name>
</gene>
<dbReference type="EMBL" id="JAIWYP010000003">
    <property type="protein sequence ID" value="KAH3851459.1"/>
    <property type="molecule type" value="Genomic_DNA"/>
</dbReference>
<accession>A0A9D4R1H1</accession>
<name>A0A9D4R1H1_DREPO</name>
<reference evidence="1" key="2">
    <citation type="submission" date="2020-11" db="EMBL/GenBank/DDBJ databases">
        <authorList>
            <person name="McCartney M.A."/>
            <person name="Auch B."/>
            <person name="Kono T."/>
            <person name="Mallez S."/>
            <person name="Becker A."/>
            <person name="Gohl D.M."/>
            <person name="Silverstein K.A.T."/>
            <person name="Koren S."/>
            <person name="Bechman K.B."/>
            <person name="Herman A."/>
            <person name="Abrahante J.E."/>
            <person name="Garbe J."/>
        </authorList>
    </citation>
    <scope>NUCLEOTIDE SEQUENCE</scope>
    <source>
        <strain evidence="1">Duluth1</strain>
        <tissue evidence="1">Whole animal</tissue>
    </source>
</reference>
<reference evidence="1" key="1">
    <citation type="journal article" date="2019" name="bioRxiv">
        <title>The Genome of the Zebra Mussel, Dreissena polymorpha: A Resource for Invasive Species Research.</title>
        <authorList>
            <person name="McCartney M.A."/>
            <person name="Auch B."/>
            <person name="Kono T."/>
            <person name="Mallez S."/>
            <person name="Zhang Y."/>
            <person name="Obille A."/>
            <person name="Becker A."/>
            <person name="Abrahante J.E."/>
            <person name="Garbe J."/>
            <person name="Badalamenti J.P."/>
            <person name="Herman A."/>
            <person name="Mangelson H."/>
            <person name="Liachko I."/>
            <person name="Sullivan S."/>
            <person name="Sone E.D."/>
            <person name="Koren S."/>
            <person name="Silverstein K.A.T."/>
            <person name="Beckman K.B."/>
            <person name="Gohl D.M."/>
        </authorList>
    </citation>
    <scope>NUCLEOTIDE SEQUENCE</scope>
    <source>
        <strain evidence="1">Duluth1</strain>
        <tissue evidence="1">Whole animal</tissue>
    </source>
</reference>
<keyword evidence="2" id="KW-1185">Reference proteome</keyword>
<sequence>MKSSNKDISTMMRGSSLEKDLKTTNAEVIMCEFIAQNNLSLSTAKTLNETLKVMFPYSEIAQSRL</sequence>
<evidence type="ECO:0000313" key="2">
    <source>
        <dbReference type="Proteomes" id="UP000828390"/>
    </source>
</evidence>
<protein>
    <submittedName>
        <fullName evidence="1">Uncharacterized protein</fullName>
    </submittedName>
</protein>